<organism evidence="3 4">
    <name type="scientific">Microthlaspi erraticum</name>
    <dbReference type="NCBI Taxonomy" id="1685480"/>
    <lineage>
        <taxon>Eukaryota</taxon>
        <taxon>Viridiplantae</taxon>
        <taxon>Streptophyta</taxon>
        <taxon>Embryophyta</taxon>
        <taxon>Tracheophyta</taxon>
        <taxon>Spermatophyta</taxon>
        <taxon>Magnoliopsida</taxon>
        <taxon>eudicotyledons</taxon>
        <taxon>Gunneridae</taxon>
        <taxon>Pentapetalae</taxon>
        <taxon>rosids</taxon>
        <taxon>malvids</taxon>
        <taxon>Brassicales</taxon>
        <taxon>Brassicaceae</taxon>
        <taxon>Coluteocarpeae</taxon>
        <taxon>Microthlaspi</taxon>
    </lineage>
</organism>
<name>A0A6D2KF92_9BRAS</name>
<evidence type="ECO:0000313" key="3">
    <source>
        <dbReference type="EMBL" id="CAA7046390.1"/>
    </source>
</evidence>
<dbReference type="GO" id="GO:0004523">
    <property type="term" value="F:RNA-DNA hybrid ribonuclease activity"/>
    <property type="evidence" value="ECO:0007669"/>
    <property type="project" value="InterPro"/>
</dbReference>
<dbReference type="Pfam" id="PF13456">
    <property type="entry name" value="RVT_3"/>
    <property type="match status" value="1"/>
</dbReference>
<feature type="region of interest" description="Disordered" evidence="1">
    <location>
        <begin position="188"/>
        <end position="218"/>
    </location>
</feature>
<dbReference type="FunFam" id="3.30.420.10:FF:000076">
    <property type="entry name" value="RBR-type E3 ubiquitin transferase"/>
    <property type="match status" value="1"/>
</dbReference>
<protein>
    <recommendedName>
        <fullName evidence="2">RNase H type-1 domain-containing protein</fullName>
    </recommendedName>
</protein>
<accession>A0A6D2KF92</accession>
<keyword evidence="4" id="KW-1185">Reference proteome</keyword>
<evidence type="ECO:0000256" key="1">
    <source>
        <dbReference type="SAM" id="MobiDB-lite"/>
    </source>
</evidence>
<dbReference type="InterPro" id="IPR036397">
    <property type="entry name" value="RNaseH_sf"/>
</dbReference>
<sequence>MERDGVGMVSKKRRTGDFPNPKGEGSAKVVVQTQSGPVKFVENAVYRLYFKGLISDEIAAADGEKRTATAGMGVAICDQTDKLLFEMKEAVSDAVTDRKEVELRALIRGLSESLGMGIRNVVVYCKDVEIYQMITGRCNPKKNEIIQLMEDVGHLREKFASSKATLVSRENIKFAYKLAREAIVSQISTADGDGHDENDDDNGDGHDDDSDAHGGDDHDYEDPWAYGCDCKFCIPDSSPGVDIDAYIEYYSL</sequence>
<dbReference type="Proteomes" id="UP000467841">
    <property type="component" value="Unassembled WGS sequence"/>
</dbReference>
<feature type="compositionally biased region" description="Acidic residues" evidence="1">
    <location>
        <begin position="194"/>
        <end position="210"/>
    </location>
</feature>
<feature type="region of interest" description="Disordered" evidence="1">
    <location>
        <begin position="1"/>
        <end position="28"/>
    </location>
</feature>
<evidence type="ECO:0000259" key="2">
    <source>
        <dbReference type="Pfam" id="PF13456"/>
    </source>
</evidence>
<evidence type="ECO:0000313" key="4">
    <source>
        <dbReference type="Proteomes" id="UP000467841"/>
    </source>
</evidence>
<reference evidence="3" key="1">
    <citation type="submission" date="2020-01" db="EMBL/GenBank/DDBJ databases">
        <authorList>
            <person name="Mishra B."/>
        </authorList>
    </citation>
    <scope>NUCLEOTIDE SEQUENCE [LARGE SCALE GENOMIC DNA]</scope>
</reference>
<gene>
    <name evidence="3" type="ORF">MERR_LOCUS33625</name>
</gene>
<feature type="domain" description="RNase H type-1" evidence="2">
    <location>
        <begin position="62"/>
        <end position="182"/>
    </location>
</feature>
<dbReference type="OrthoDB" id="1075521at2759"/>
<dbReference type="Gene3D" id="3.30.420.10">
    <property type="entry name" value="Ribonuclease H-like superfamily/Ribonuclease H"/>
    <property type="match status" value="1"/>
</dbReference>
<dbReference type="InterPro" id="IPR002156">
    <property type="entry name" value="RNaseH_domain"/>
</dbReference>
<dbReference type="AlphaFoldDB" id="A0A6D2KF92"/>
<comment type="caution">
    <text evidence="3">The sequence shown here is derived from an EMBL/GenBank/DDBJ whole genome shotgun (WGS) entry which is preliminary data.</text>
</comment>
<dbReference type="EMBL" id="CACVBM020001344">
    <property type="protein sequence ID" value="CAA7046390.1"/>
    <property type="molecule type" value="Genomic_DNA"/>
</dbReference>
<proteinExistence type="predicted"/>
<dbReference type="GO" id="GO:0003676">
    <property type="term" value="F:nucleic acid binding"/>
    <property type="evidence" value="ECO:0007669"/>
    <property type="project" value="InterPro"/>
</dbReference>